<dbReference type="RefSeq" id="WP_119051445.1">
    <property type="nucleotide sequence ID" value="NZ_CP032157.1"/>
</dbReference>
<dbReference type="EMBL" id="CP032157">
    <property type="protein sequence ID" value="AXY75564.1"/>
    <property type="molecule type" value="Genomic_DNA"/>
</dbReference>
<sequence length="412" mass="47510">MARKRTAVNENALPLLKRLIRIKLNLNCSTSSHIQQLQHEIQQITGEYLSSQTLNRFFGIIHTGFNPSIHTLDTLACFVGYKSFAEFEMLNAEKNADQVNSTFTSRFIVSVFSQINPEDNIEPGILQVIKNIASLMADDRQLAAEIYCAMSPSVFGRKFFFEQFVNVDALDSVYGDGLQYYLLNAHNREQKFFAYILYCYRYFLTAHTTLFQKYFNLLQAFRQSEIMTFHPLMVDRYYAVLVFNQVMGKKDHNNADSIKGDLADFDIWSSHAKSCYCAGYLVGDALLLAGEFGRSWEILNSDEIKPSSLTGCLQDEFITHLGILKLMSGYFSNHISTKRALSLFVELNEKPLPVLLHDYLSFYLLFLKRSLFPKATIRKEVNEQIQYLIKKTGFVYFREFDMQLNRSESISL</sequence>
<reference evidence="1 2" key="1">
    <citation type="submission" date="2018-09" db="EMBL/GenBank/DDBJ databases">
        <title>Genome sequencing of strain 6GH32-13.</title>
        <authorList>
            <person name="Weon H.-Y."/>
            <person name="Heo J."/>
            <person name="Kwon S.-W."/>
        </authorList>
    </citation>
    <scope>NUCLEOTIDE SEQUENCE [LARGE SCALE GENOMIC DNA]</scope>
    <source>
        <strain evidence="1 2">5GH32-13</strain>
    </source>
</reference>
<dbReference type="OrthoDB" id="864024at2"/>
<dbReference type="AlphaFoldDB" id="A0A3B7MM23"/>
<dbReference type="Proteomes" id="UP000263900">
    <property type="component" value="Chromosome"/>
</dbReference>
<organism evidence="1 2">
    <name type="scientific">Paraflavitalea soli</name>
    <dbReference type="NCBI Taxonomy" id="2315862"/>
    <lineage>
        <taxon>Bacteria</taxon>
        <taxon>Pseudomonadati</taxon>
        <taxon>Bacteroidota</taxon>
        <taxon>Chitinophagia</taxon>
        <taxon>Chitinophagales</taxon>
        <taxon>Chitinophagaceae</taxon>
        <taxon>Paraflavitalea</taxon>
    </lineage>
</organism>
<evidence type="ECO:0000313" key="1">
    <source>
        <dbReference type="EMBL" id="AXY75564.1"/>
    </source>
</evidence>
<evidence type="ECO:0000313" key="2">
    <source>
        <dbReference type="Proteomes" id="UP000263900"/>
    </source>
</evidence>
<proteinExistence type="predicted"/>
<keyword evidence="2" id="KW-1185">Reference proteome</keyword>
<gene>
    <name evidence="1" type="ORF">D3H65_16965</name>
</gene>
<accession>A0A3B7MM23</accession>
<dbReference type="KEGG" id="pseg:D3H65_16965"/>
<protein>
    <submittedName>
        <fullName evidence="1">Uncharacterized protein</fullName>
    </submittedName>
</protein>
<name>A0A3B7MM23_9BACT</name>